<dbReference type="Proteomes" id="UP000095287">
    <property type="component" value="Unplaced"/>
</dbReference>
<dbReference type="AlphaFoldDB" id="A0A1I7YJZ7"/>
<proteinExistence type="predicted"/>
<organism evidence="1 2">
    <name type="scientific">Steinernema glaseri</name>
    <dbReference type="NCBI Taxonomy" id="37863"/>
    <lineage>
        <taxon>Eukaryota</taxon>
        <taxon>Metazoa</taxon>
        <taxon>Ecdysozoa</taxon>
        <taxon>Nematoda</taxon>
        <taxon>Chromadorea</taxon>
        <taxon>Rhabditida</taxon>
        <taxon>Tylenchina</taxon>
        <taxon>Panagrolaimomorpha</taxon>
        <taxon>Strongyloidoidea</taxon>
        <taxon>Steinernematidae</taxon>
        <taxon>Steinernema</taxon>
    </lineage>
</organism>
<sequence length="353" mass="40179">MNSVPQLFIKSVVRLVPDLVDLPGAWRKVGQAYMKKCGSLLLTYAPSILGDSEAPWCFRYRLCGFDHIKMRTLSKDVVTEMAKSITSFKCDISYSTVCRASLGHWSSISSDDEKTLQLLAALDAPKKDLFLSLNTVSRWYTEVGSRYFHFWKSFTSLQLLSHERQGVPFFLQFLKSVVSVGRLRSIKIATMSLQDLRFSPDISDVPSNSFWADWFFSEASAELTSGLPSFGAAVEIIGRWKKMDPWKLAPNKIFYSTCDSSDPDERLKSFFSDMTPMSVDSADPRILEKIERKIPERISNQDYYPAQMVIQSLHYVDHPNDSSFRIYVAFLIDSMIAGTRSITYSDNYVVLVD</sequence>
<accession>A0A1I7YJZ7</accession>
<protein>
    <submittedName>
        <fullName evidence="2">Nonstructural protein</fullName>
    </submittedName>
</protein>
<name>A0A1I7YJZ7_9BILA</name>
<evidence type="ECO:0000313" key="1">
    <source>
        <dbReference type="Proteomes" id="UP000095287"/>
    </source>
</evidence>
<keyword evidence="1" id="KW-1185">Reference proteome</keyword>
<dbReference type="WBParaSite" id="L893_g1707.t1">
    <property type="protein sequence ID" value="L893_g1707.t1"/>
    <property type="gene ID" value="L893_g1707"/>
</dbReference>
<evidence type="ECO:0000313" key="2">
    <source>
        <dbReference type="WBParaSite" id="L893_g1707.t1"/>
    </source>
</evidence>
<reference evidence="2" key="1">
    <citation type="submission" date="2016-11" db="UniProtKB">
        <authorList>
            <consortium name="WormBaseParasite"/>
        </authorList>
    </citation>
    <scope>IDENTIFICATION</scope>
</reference>